<proteinExistence type="predicted"/>
<organism evidence="7 8">
    <name type="scientific">Clytia hemisphaerica</name>
    <dbReference type="NCBI Taxonomy" id="252671"/>
    <lineage>
        <taxon>Eukaryota</taxon>
        <taxon>Metazoa</taxon>
        <taxon>Cnidaria</taxon>
        <taxon>Hydrozoa</taxon>
        <taxon>Hydroidolina</taxon>
        <taxon>Leptothecata</taxon>
        <taxon>Obeliida</taxon>
        <taxon>Clytiidae</taxon>
        <taxon>Clytia</taxon>
    </lineage>
</organism>
<dbReference type="InterPro" id="IPR018298">
    <property type="entry name" value="Adrenodoxin_Fe-S_BS"/>
</dbReference>
<keyword evidence="3" id="KW-0408">Iron</keyword>
<evidence type="ECO:0000256" key="2">
    <source>
        <dbReference type="ARBA" id="ARBA00022723"/>
    </source>
</evidence>
<reference evidence="7" key="1">
    <citation type="submission" date="2021-01" db="UniProtKB">
        <authorList>
            <consortium name="EnsemblMetazoa"/>
        </authorList>
    </citation>
    <scope>IDENTIFICATION</scope>
</reference>
<dbReference type="GO" id="GO:0009055">
    <property type="term" value="F:electron transfer activity"/>
    <property type="evidence" value="ECO:0007669"/>
    <property type="project" value="TreeGrafter"/>
</dbReference>
<evidence type="ECO:0000256" key="4">
    <source>
        <dbReference type="ARBA" id="ARBA00023014"/>
    </source>
</evidence>
<dbReference type="CDD" id="cd00207">
    <property type="entry name" value="fer2"/>
    <property type="match status" value="1"/>
</dbReference>
<dbReference type="GeneID" id="136802481"/>
<keyword evidence="1" id="KW-0001">2Fe-2S</keyword>
<dbReference type="OrthoDB" id="268593at2759"/>
<evidence type="ECO:0000313" key="8">
    <source>
        <dbReference type="Proteomes" id="UP000594262"/>
    </source>
</evidence>
<protein>
    <recommendedName>
        <fullName evidence="6">2Fe-2S ferredoxin-type domain-containing protein</fullName>
    </recommendedName>
</protein>
<dbReference type="GO" id="GO:0046872">
    <property type="term" value="F:metal ion binding"/>
    <property type="evidence" value="ECO:0007669"/>
    <property type="project" value="UniProtKB-KW"/>
</dbReference>
<dbReference type="InterPro" id="IPR036010">
    <property type="entry name" value="2Fe-2S_ferredoxin-like_sf"/>
</dbReference>
<dbReference type="AlphaFoldDB" id="A0A7M5WVI6"/>
<keyword evidence="8" id="KW-1185">Reference proteome</keyword>
<keyword evidence="2" id="KW-0479">Metal-binding</keyword>
<dbReference type="InterPro" id="IPR001055">
    <property type="entry name" value="Adrenodoxin-like"/>
</dbReference>
<dbReference type="PANTHER" id="PTHR23426:SF76">
    <property type="entry name" value="ADRENODOXIN-LIKE PROTEIN 2, MITOCHONDRIAL"/>
    <property type="match status" value="1"/>
</dbReference>
<dbReference type="GO" id="GO:0005739">
    <property type="term" value="C:mitochondrion"/>
    <property type="evidence" value="ECO:0007669"/>
    <property type="project" value="TreeGrafter"/>
</dbReference>
<evidence type="ECO:0000256" key="3">
    <source>
        <dbReference type="ARBA" id="ARBA00023004"/>
    </source>
</evidence>
<dbReference type="EnsemblMetazoa" id="CLYHEMT013739.1">
    <property type="protein sequence ID" value="CLYHEMP013739.1"/>
    <property type="gene ID" value="CLYHEMG013739"/>
</dbReference>
<accession>A0A7M5WVI6</accession>
<dbReference type="GO" id="GO:0140647">
    <property type="term" value="P:P450-containing electron transport chain"/>
    <property type="evidence" value="ECO:0007669"/>
    <property type="project" value="InterPro"/>
</dbReference>
<dbReference type="GO" id="GO:0051537">
    <property type="term" value="F:2 iron, 2 sulfur cluster binding"/>
    <property type="evidence" value="ECO:0007669"/>
    <property type="project" value="UniProtKB-KW"/>
</dbReference>
<dbReference type="PROSITE" id="PS51085">
    <property type="entry name" value="2FE2S_FER_2"/>
    <property type="match status" value="1"/>
</dbReference>
<evidence type="ECO:0000256" key="1">
    <source>
        <dbReference type="ARBA" id="ARBA00022714"/>
    </source>
</evidence>
<comment type="cofactor">
    <cofactor evidence="5">
        <name>[2Fe-2S] cluster</name>
        <dbReference type="ChEBI" id="CHEBI:190135"/>
    </cofactor>
</comment>
<name>A0A7M5WVI6_9CNID</name>
<evidence type="ECO:0000313" key="7">
    <source>
        <dbReference type="EnsemblMetazoa" id="CLYHEMP013739.1"/>
    </source>
</evidence>
<keyword evidence="4" id="KW-0411">Iron-sulfur</keyword>
<dbReference type="Proteomes" id="UP000594262">
    <property type="component" value="Unplaced"/>
</dbReference>
<sequence>MFLLRRITNLLKFSNTNLLIKQQCFRRTALPQQISKDVSSLLGKTSVGHFHTTTKKLFKDEVTLHFVDRNGTKLTIEAEVGDNLLDVAKDADIDGVEGACGGTLACSTCHCIFQEEDFERLGLEDIDEDELDMLDLAFGLTDTSRLVCAIEVTEGMDGIEIKVPIATNDARGA</sequence>
<dbReference type="InterPro" id="IPR012675">
    <property type="entry name" value="Beta-grasp_dom_sf"/>
</dbReference>
<dbReference type="Pfam" id="PF00111">
    <property type="entry name" value="Fer2"/>
    <property type="match status" value="1"/>
</dbReference>
<evidence type="ECO:0000259" key="6">
    <source>
        <dbReference type="PROSITE" id="PS51085"/>
    </source>
</evidence>
<evidence type="ECO:0000256" key="5">
    <source>
        <dbReference type="ARBA" id="ARBA00034078"/>
    </source>
</evidence>
<dbReference type="PROSITE" id="PS00814">
    <property type="entry name" value="ADX"/>
    <property type="match status" value="1"/>
</dbReference>
<dbReference type="InterPro" id="IPR001041">
    <property type="entry name" value="2Fe-2S_ferredoxin-type"/>
</dbReference>
<feature type="domain" description="2Fe-2S ferredoxin-type" evidence="6">
    <location>
        <begin position="60"/>
        <end position="167"/>
    </location>
</feature>
<dbReference type="RefSeq" id="XP_066915311.1">
    <property type="nucleotide sequence ID" value="XM_067059210.1"/>
</dbReference>
<dbReference type="PANTHER" id="PTHR23426">
    <property type="entry name" value="FERREDOXIN/ADRENODOXIN"/>
    <property type="match status" value="1"/>
</dbReference>
<dbReference type="SUPFAM" id="SSF54292">
    <property type="entry name" value="2Fe-2S ferredoxin-like"/>
    <property type="match status" value="1"/>
</dbReference>
<dbReference type="Gene3D" id="3.10.20.30">
    <property type="match status" value="1"/>
</dbReference>